<comment type="subcellular location">
    <subcellularLocation>
        <location evidence="1">Membrane</location>
        <topology evidence="1">Multi-pass membrane protein</topology>
    </subcellularLocation>
</comment>
<dbReference type="PROSITE" id="PS50222">
    <property type="entry name" value="EF_HAND_2"/>
    <property type="match status" value="1"/>
</dbReference>
<evidence type="ECO:0000256" key="3">
    <source>
        <dbReference type="ARBA" id="ARBA00022837"/>
    </source>
</evidence>
<proteinExistence type="predicted"/>
<evidence type="ECO:0000256" key="7">
    <source>
        <dbReference type="SAM" id="MobiDB-lite"/>
    </source>
</evidence>
<dbReference type="EMBL" id="LSRX01000081">
    <property type="protein sequence ID" value="OLQ10309.1"/>
    <property type="molecule type" value="Genomic_DNA"/>
</dbReference>
<evidence type="ECO:0000256" key="8">
    <source>
        <dbReference type="SAM" id="Phobius"/>
    </source>
</evidence>
<gene>
    <name evidence="10" type="primary">CACNA1S</name>
    <name evidence="10" type="ORF">AK812_SmicGene6011</name>
</gene>
<organism evidence="10 11">
    <name type="scientific">Symbiodinium microadriaticum</name>
    <name type="common">Dinoflagellate</name>
    <name type="synonym">Zooxanthella microadriatica</name>
    <dbReference type="NCBI Taxonomy" id="2951"/>
    <lineage>
        <taxon>Eukaryota</taxon>
        <taxon>Sar</taxon>
        <taxon>Alveolata</taxon>
        <taxon>Dinophyceae</taxon>
        <taxon>Suessiales</taxon>
        <taxon>Symbiodiniaceae</taxon>
        <taxon>Symbiodinium</taxon>
    </lineage>
</organism>
<keyword evidence="6" id="KW-0175">Coiled coil</keyword>
<evidence type="ECO:0000256" key="4">
    <source>
        <dbReference type="ARBA" id="ARBA00022989"/>
    </source>
</evidence>
<dbReference type="InterPro" id="IPR005821">
    <property type="entry name" value="Ion_trans_dom"/>
</dbReference>
<dbReference type="GO" id="GO:0005248">
    <property type="term" value="F:voltage-gated sodium channel activity"/>
    <property type="evidence" value="ECO:0007669"/>
    <property type="project" value="TreeGrafter"/>
</dbReference>
<reference evidence="10 11" key="1">
    <citation type="submission" date="2016-02" db="EMBL/GenBank/DDBJ databases">
        <title>Genome analysis of coral dinoflagellate symbionts highlights evolutionary adaptations to a symbiotic lifestyle.</title>
        <authorList>
            <person name="Aranda M."/>
            <person name="Li Y."/>
            <person name="Liew Y.J."/>
            <person name="Baumgarten S."/>
            <person name="Simakov O."/>
            <person name="Wilson M."/>
            <person name="Piel J."/>
            <person name="Ashoor H."/>
            <person name="Bougouffa S."/>
            <person name="Bajic V.B."/>
            <person name="Ryu T."/>
            <person name="Ravasi T."/>
            <person name="Bayer T."/>
            <person name="Micklem G."/>
            <person name="Kim H."/>
            <person name="Bhak J."/>
            <person name="Lajeunesse T.C."/>
            <person name="Voolstra C.R."/>
        </authorList>
    </citation>
    <scope>NUCLEOTIDE SEQUENCE [LARGE SCALE GENOMIC DNA]</scope>
    <source>
        <strain evidence="10 11">CCMP2467</strain>
    </source>
</reference>
<dbReference type="GO" id="GO:0005509">
    <property type="term" value="F:calcium ion binding"/>
    <property type="evidence" value="ECO:0007669"/>
    <property type="project" value="InterPro"/>
</dbReference>
<dbReference type="SUPFAM" id="SSF81324">
    <property type="entry name" value="Voltage-gated potassium channels"/>
    <property type="match status" value="1"/>
</dbReference>
<dbReference type="GO" id="GO:0001518">
    <property type="term" value="C:voltage-gated sodium channel complex"/>
    <property type="evidence" value="ECO:0007669"/>
    <property type="project" value="TreeGrafter"/>
</dbReference>
<keyword evidence="2 8" id="KW-0812">Transmembrane</keyword>
<dbReference type="Proteomes" id="UP000186817">
    <property type="component" value="Unassembled WGS sequence"/>
</dbReference>
<feature type="compositionally biased region" description="Low complexity" evidence="7">
    <location>
        <begin position="1012"/>
        <end position="1034"/>
    </location>
</feature>
<feature type="transmembrane region" description="Helical" evidence="8">
    <location>
        <begin position="744"/>
        <end position="771"/>
    </location>
</feature>
<keyword evidence="4 8" id="KW-1133">Transmembrane helix</keyword>
<dbReference type="Pfam" id="PF00520">
    <property type="entry name" value="Ion_trans"/>
    <property type="match status" value="1"/>
</dbReference>
<protein>
    <submittedName>
        <fullName evidence="10">Voltage-dependent L-type calcium channel subunit alpha-1S</fullName>
    </submittedName>
</protein>
<dbReference type="InterPro" id="IPR027359">
    <property type="entry name" value="Volt_channel_dom_sf"/>
</dbReference>
<evidence type="ECO:0000259" key="9">
    <source>
        <dbReference type="PROSITE" id="PS50222"/>
    </source>
</evidence>
<feature type="compositionally biased region" description="Polar residues" evidence="7">
    <location>
        <begin position="181"/>
        <end position="196"/>
    </location>
</feature>
<evidence type="ECO:0000256" key="5">
    <source>
        <dbReference type="ARBA" id="ARBA00023136"/>
    </source>
</evidence>
<dbReference type="OrthoDB" id="438147at2759"/>
<sequence length="1042" mass="115953">MPRPAKTQEEPTDCGPDPGTALLAALTSEVERLQRQLRQLDENGQALQQLVSKVAETAVPQHVELPKVSEQEPEAKTKKVCLLCAALKGQMLDTRVIMDYLAVIVNSDNTRLYNVVAEVMANYYSWEKFARNVCGNVEDDDMQVVLMSLGRLVDLSEQNFYPSLMEVPRMVNDALSKTRPESQAQLPGGTTPNIPKTTADATALQSSLAELGRVLAYPDFVDPVHEALKLRNKCSLVAIQHSVAASARLRNDVEGSGVLSCDDGTRKFRKLDSLLQEEVLCTCYAFLGKDGVADFGMVDQVVREQCESKKDMPLLSIEAFLTKLHTTHSHLQKAVLTDLTCSENVWKRTLTRSKVSFQRRGQAPEHAKRSSSKQNAKPRATALPMRPRYTMLRALDDEGLAGLETVGVQDVRRVREDLLKLQFRRLDAKNEGCLRAGALTQLGARFGETLLEADVALLCRQIEAKGSSPTSPARSSPRLDFEGFCSLMSPEEEEEQMEDSAQETLAAVRRAVRAEAKEKLQGEQDRKLHTNAHRMRGFCAVFFDVVSVLVIIANALVMGFSTDVSPTSSGWDVAELGFFAYYTVEYVIKLRLQGCFGYYFGEEAAWNWFDNACLVVSFVELLVTYIADPTQDGQGGFMLMRMLRLARLARLVRLMRFRMFRELKLMVLGLFSGLRALCWAIVLLMFIIYTIGVLMRLVSDVEEFGSMPSSMFTLFRCFGPDGCAAYDGTPLPERLRLELGMPFFVLYILTTMTVGVGLFNLIMAVFLDNVLKSQGQRKMREIGDSSAAVCTDLQLHIRRFLCEPASETERGLFDRLSESAQQKLAHVTEEGYYRDQATKKKIAEATYQILQEDQVSISKDMFTVWLQDPEFVTMLEEADVDMSDKFRMFDILDVDMGGELSADELVTGLMQLRGDVSKADIVAIQLKVSHLTYVMEEIQDTLKDFCPAVMARLRWGEDDLATKLAAVEALRTQGPCALPHATAVGTALLDVDEDVRELAALTLLSVEFPDGEALSPASPASPESASPEVQSPSEKVQLPLGR</sequence>
<dbReference type="Gene3D" id="1.10.287.70">
    <property type="match status" value="1"/>
</dbReference>
<keyword evidence="3" id="KW-0106">Calcium</keyword>
<feature type="region of interest" description="Disordered" evidence="7">
    <location>
        <begin position="357"/>
        <end position="382"/>
    </location>
</feature>
<feature type="region of interest" description="Disordered" evidence="7">
    <location>
        <begin position="1"/>
        <end position="20"/>
    </location>
</feature>
<feature type="region of interest" description="Disordered" evidence="7">
    <location>
        <begin position="175"/>
        <end position="196"/>
    </location>
</feature>
<dbReference type="PROSITE" id="PS00018">
    <property type="entry name" value="EF_HAND_1"/>
    <property type="match status" value="1"/>
</dbReference>
<dbReference type="InterPro" id="IPR002048">
    <property type="entry name" value="EF_hand_dom"/>
</dbReference>
<accession>A0A1Q9ES97</accession>
<keyword evidence="5 8" id="KW-0472">Membrane</keyword>
<feature type="coiled-coil region" evidence="6">
    <location>
        <begin position="23"/>
        <end position="50"/>
    </location>
</feature>
<evidence type="ECO:0000256" key="6">
    <source>
        <dbReference type="SAM" id="Coils"/>
    </source>
</evidence>
<evidence type="ECO:0000313" key="10">
    <source>
        <dbReference type="EMBL" id="OLQ10309.1"/>
    </source>
</evidence>
<comment type="caution">
    <text evidence="10">The sequence shown here is derived from an EMBL/GenBank/DDBJ whole genome shotgun (WGS) entry which is preliminary data.</text>
</comment>
<feature type="transmembrane region" description="Helical" evidence="8">
    <location>
        <begin position="665"/>
        <end position="691"/>
    </location>
</feature>
<dbReference type="AlphaFoldDB" id="A0A1Q9ES97"/>
<name>A0A1Q9ES97_SYMMI</name>
<evidence type="ECO:0000313" key="11">
    <source>
        <dbReference type="Proteomes" id="UP000186817"/>
    </source>
</evidence>
<dbReference type="SUPFAM" id="SSF47473">
    <property type="entry name" value="EF-hand"/>
    <property type="match status" value="1"/>
</dbReference>
<dbReference type="InterPro" id="IPR018247">
    <property type="entry name" value="EF_Hand_1_Ca_BS"/>
</dbReference>
<feature type="region of interest" description="Disordered" evidence="7">
    <location>
        <begin position="1012"/>
        <end position="1042"/>
    </location>
</feature>
<dbReference type="InterPro" id="IPR043203">
    <property type="entry name" value="VGCC_Ca_Na"/>
</dbReference>
<dbReference type="PANTHER" id="PTHR10037">
    <property type="entry name" value="VOLTAGE-GATED CATION CHANNEL CALCIUM AND SODIUM"/>
    <property type="match status" value="1"/>
</dbReference>
<dbReference type="InterPro" id="IPR011992">
    <property type="entry name" value="EF-hand-dom_pair"/>
</dbReference>
<feature type="domain" description="EF-hand" evidence="9">
    <location>
        <begin position="880"/>
        <end position="915"/>
    </location>
</feature>
<dbReference type="PANTHER" id="PTHR10037:SF62">
    <property type="entry name" value="SODIUM CHANNEL PROTEIN 60E"/>
    <property type="match status" value="1"/>
</dbReference>
<dbReference type="Gene3D" id="1.20.120.350">
    <property type="entry name" value="Voltage-gated potassium channels. Chain C"/>
    <property type="match status" value="1"/>
</dbReference>
<evidence type="ECO:0000256" key="1">
    <source>
        <dbReference type="ARBA" id="ARBA00004141"/>
    </source>
</evidence>
<evidence type="ECO:0000256" key="2">
    <source>
        <dbReference type="ARBA" id="ARBA00022692"/>
    </source>
</evidence>
<keyword evidence="11" id="KW-1185">Reference proteome</keyword>